<evidence type="ECO:0000256" key="1">
    <source>
        <dbReference type="ARBA" id="ARBA00010528"/>
    </source>
</evidence>
<keyword evidence="5" id="KW-0699">rRNA-binding</keyword>
<evidence type="ECO:0000256" key="3">
    <source>
        <dbReference type="ARBA" id="ARBA00023274"/>
    </source>
</evidence>
<evidence type="ECO:0000256" key="4">
    <source>
        <dbReference type="ARBA" id="ARBA00035244"/>
    </source>
</evidence>
<dbReference type="InterPro" id="IPR002136">
    <property type="entry name" value="Ribosomal_uL4"/>
</dbReference>
<dbReference type="EMBL" id="WTPX01000004">
    <property type="protein sequence ID" value="NNJ24184.1"/>
    <property type="molecule type" value="Genomic_DNA"/>
</dbReference>
<sequence length="215" mass="23703">MAAISVPVLGRDGGETGTYDFDGDELASAISKQLLHDAVVMYERNKRQGTVQTRSRGMVAGSTKKIYRQKGTGRARMGAKRTPVRRGGGVTFGIKPKDWYTRMPRKAVRLATRMSILSKFQDGQAVVVDGFDLDEPRTKLAADRLKALGLYGQPALLALDGHDPLAWRACRNLEHLWVRPVGDLNAYDVLHQRQFVITTAALDSLLGRADQRLAA</sequence>
<dbReference type="InterPro" id="IPR023574">
    <property type="entry name" value="Ribosomal_uL4_dom_sf"/>
</dbReference>
<comment type="caution">
    <text evidence="6">The sequence shown here is derived from an EMBL/GenBank/DDBJ whole genome shotgun (WGS) entry which is preliminary data.</text>
</comment>
<evidence type="ECO:0000256" key="2">
    <source>
        <dbReference type="ARBA" id="ARBA00022980"/>
    </source>
</evidence>
<dbReference type="Gene3D" id="3.40.1370.10">
    <property type="match status" value="1"/>
</dbReference>
<dbReference type="GO" id="GO:0005840">
    <property type="term" value="C:ribosome"/>
    <property type="evidence" value="ECO:0007669"/>
    <property type="project" value="UniProtKB-KW"/>
</dbReference>
<comment type="function">
    <text evidence="5">Forms part of the polypeptide exit tunnel.</text>
</comment>
<keyword evidence="7" id="KW-1185">Reference proteome</keyword>
<comment type="similarity">
    <text evidence="1 5">Belongs to the universal ribosomal protein uL4 family.</text>
</comment>
<protein>
    <recommendedName>
        <fullName evidence="4 5">Large ribosomal subunit protein uL4</fullName>
    </recommendedName>
</protein>
<evidence type="ECO:0000256" key="5">
    <source>
        <dbReference type="HAMAP-Rule" id="MF_01328"/>
    </source>
</evidence>
<proteinExistence type="inferred from homology"/>
<dbReference type="InterPro" id="IPR013005">
    <property type="entry name" value="Ribosomal_uL4-like"/>
</dbReference>
<keyword evidence="5" id="KW-0694">RNA-binding</keyword>
<organism evidence="6 7">
    <name type="scientific">Alienimonas chondri</name>
    <dbReference type="NCBI Taxonomy" id="2681879"/>
    <lineage>
        <taxon>Bacteria</taxon>
        <taxon>Pseudomonadati</taxon>
        <taxon>Planctomycetota</taxon>
        <taxon>Planctomycetia</taxon>
        <taxon>Planctomycetales</taxon>
        <taxon>Planctomycetaceae</taxon>
        <taxon>Alienimonas</taxon>
    </lineage>
</organism>
<dbReference type="PANTHER" id="PTHR10746:SF6">
    <property type="entry name" value="LARGE RIBOSOMAL SUBUNIT PROTEIN UL4M"/>
    <property type="match status" value="1"/>
</dbReference>
<name>A0ABX1V8R5_9PLAN</name>
<dbReference type="HAMAP" id="MF_01328_B">
    <property type="entry name" value="Ribosomal_uL4_B"/>
    <property type="match status" value="1"/>
</dbReference>
<dbReference type="Proteomes" id="UP000609651">
    <property type="component" value="Unassembled WGS sequence"/>
</dbReference>
<dbReference type="SUPFAM" id="SSF52166">
    <property type="entry name" value="Ribosomal protein L4"/>
    <property type="match status" value="1"/>
</dbReference>
<dbReference type="Pfam" id="PF00573">
    <property type="entry name" value="Ribosomal_L4"/>
    <property type="match status" value="1"/>
</dbReference>
<gene>
    <name evidence="5 6" type="primary">rplD</name>
    <name evidence="6" type="ORF">LzC2_02340</name>
</gene>
<reference evidence="6 7" key="1">
    <citation type="journal article" date="2020" name="Syst. Appl. Microbiol.">
        <title>Alienimonas chondri sp. nov., a novel planctomycete isolated from the biofilm of the red alga Chondrus crispus.</title>
        <authorList>
            <person name="Vitorino I."/>
            <person name="Albuquerque L."/>
            <person name="Wiegand S."/>
            <person name="Kallscheuer N."/>
            <person name="da Costa M.S."/>
            <person name="Lobo-da-Cunha A."/>
            <person name="Jogler C."/>
            <person name="Lage O.M."/>
        </authorList>
    </citation>
    <scope>NUCLEOTIDE SEQUENCE [LARGE SCALE GENOMIC DNA]</scope>
    <source>
        <strain evidence="6 7">LzC2</strain>
    </source>
</reference>
<evidence type="ECO:0000313" key="6">
    <source>
        <dbReference type="EMBL" id="NNJ24184.1"/>
    </source>
</evidence>
<comment type="subunit">
    <text evidence="5">Part of the 50S ribosomal subunit.</text>
</comment>
<accession>A0ABX1V8R5</accession>
<dbReference type="NCBIfam" id="TIGR03953">
    <property type="entry name" value="rplD_bact"/>
    <property type="match status" value="1"/>
</dbReference>
<evidence type="ECO:0000313" key="7">
    <source>
        <dbReference type="Proteomes" id="UP000609651"/>
    </source>
</evidence>
<comment type="function">
    <text evidence="5">One of the primary rRNA binding proteins, this protein initially binds near the 5'-end of the 23S rRNA. It is important during the early stages of 50S assembly. It makes multiple contacts with different domains of the 23S rRNA in the assembled 50S subunit and ribosome.</text>
</comment>
<keyword evidence="3 5" id="KW-0687">Ribonucleoprotein</keyword>
<keyword evidence="2 5" id="KW-0689">Ribosomal protein</keyword>
<dbReference type="PANTHER" id="PTHR10746">
    <property type="entry name" value="50S RIBOSOMAL PROTEIN L4"/>
    <property type="match status" value="1"/>
</dbReference>